<evidence type="ECO:0000313" key="3">
    <source>
        <dbReference type="EMBL" id="AES93569.2"/>
    </source>
</evidence>
<sequence>MAEPEAEDMNHHESLLGRIRQLEHERDELRKDIEQLCMQQAGPAYLSVATRMHFQRTAGLEQEIQTLQNKLAASTTDTLNLQDQLSQAYRIKAQLADLHAAELSKNIEAEKQLKFFQGCVATAFSERDHAIIEAEKAKEMEDAMSQQIHGFLKRIEELTSVCCKQKELNYALQSDQAMYIEQNEKFKKVINKFFQIRQYSQKECDDTSWDVKSTCLLDDSEELWSFNDASTSKYISALEEQLDKVNNSVDCLQSKLRVGLEIENHLKKRINLMEQNQIYMNKVIENGIADLKHHHFKYRDHIMNLLRDGESTIKSTINVIDERIRRFNENIEPNLVHQRDKEREENECRDAHISPQDKTLSQSKSTGLDSLAVKADGQCDSSDALAMALHEKVDALLLLSQQEERHLLERNVNSALQIKTEELQRNLLQVTNEKVKALMELAQLKQEHQLLLEKLDPETNQGVDSGERKLVIRERDGTLKNLLKKSYLRRWIGPLDASGKEVDSSPNNEGKFFNQRSSSVDFARMKIENATLKESMDCMEHLTSSVHRLRLSLWKVKESVTSEGTVSGVSEVLNGAINEAKLLRTALGSSLPISWSVETEVGYTGDSKGVETVHQQCSDEKIDTVSAAGLEMVELLIFAAQMLRDMETTTVPGTEVR</sequence>
<dbReference type="Proteomes" id="UP000002051">
    <property type="component" value="Chromosome 5"/>
</dbReference>
<gene>
    <name evidence="5" type="primary">11446448</name>
    <name evidence="3" type="ordered locus">MTR_5g005010</name>
    <name evidence="4" type="ORF">MtrunA17_Chr5g0393791</name>
</gene>
<reference evidence="5" key="3">
    <citation type="submission" date="2015-04" db="UniProtKB">
        <authorList>
            <consortium name="EnsemblPlants"/>
        </authorList>
    </citation>
    <scope>IDENTIFICATION</scope>
    <source>
        <strain evidence="5">cv. Jemalong A17</strain>
    </source>
</reference>
<dbReference type="KEGG" id="mtr:11446448"/>
<dbReference type="OrthoDB" id="1719803at2759"/>
<dbReference type="STRING" id="3880.G7JZT3"/>
<dbReference type="PANTHER" id="PTHR35712:SF1">
    <property type="entry name" value="MYOSIN HEAVY CHAIN-LIKE PROTEIN"/>
    <property type="match status" value="1"/>
</dbReference>
<accession>A0A0C3X984</accession>
<evidence type="ECO:0000256" key="2">
    <source>
        <dbReference type="SAM" id="MobiDB-lite"/>
    </source>
</evidence>
<evidence type="ECO:0000313" key="5">
    <source>
        <dbReference type="EnsemblPlants" id="AES93569"/>
    </source>
</evidence>
<evidence type="ECO:0000313" key="4">
    <source>
        <dbReference type="EMBL" id="RHN53242.1"/>
    </source>
</evidence>
<organism evidence="3 6">
    <name type="scientific">Medicago truncatula</name>
    <name type="common">Barrel medic</name>
    <name type="synonym">Medicago tribuloides</name>
    <dbReference type="NCBI Taxonomy" id="3880"/>
    <lineage>
        <taxon>Eukaryota</taxon>
        <taxon>Viridiplantae</taxon>
        <taxon>Streptophyta</taxon>
        <taxon>Embryophyta</taxon>
        <taxon>Tracheophyta</taxon>
        <taxon>Spermatophyta</taxon>
        <taxon>Magnoliopsida</taxon>
        <taxon>eudicotyledons</taxon>
        <taxon>Gunneridae</taxon>
        <taxon>Pentapetalae</taxon>
        <taxon>rosids</taxon>
        <taxon>fabids</taxon>
        <taxon>Fabales</taxon>
        <taxon>Fabaceae</taxon>
        <taxon>Papilionoideae</taxon>
        <taxon>50 kb inversion clade</taxon>
        <taxon>NPAAA clade</taxon>
        <taxon>Hologalegina</taxon>
        <taxon>IRL clade</taxon>
        <taxon>Trifolieae</taxon>
        <taxon>Medicago</taxon>
    </lineage>
</organism>
<feature type="coiled-coil region" evidence="1">
    <location>
        <begin position="12"/>
        <end position="77"/>
    </location>
</feature>
<evidence type="ECO:0000313" key="6">
    <source>
        <dbReference type="Proteomes" id="UP000002051"/>
    </source>
</evidence>
<dbReference type="Gramene" id="rna28132">
    <property type="protein sequence ID" value="RHN53242.1"/>
    <property type="gene ID" value="gene28132"/>
</dbReference>
<protein>
    <submittedName>
        <fullName evidence="3">Myosin heavy chain-like protein</fullName>
    </submittedName>
</protein>
<dbReference type="EMBL" id="PSQE01000005">
    <property type="protein sequence ID" value="RHN53242.1"/>
    <property type="molecule type" value="Genomic_DNA"/>
</dbReference>
<accession>G7JZT3</accession>
<keyword evidence="1" id="KW-0175">Coiled coil</keyword>
<feature type="coiled-coil region" evidence="1">
    <location>
        <begin position="413"/>
        <end position="454"/>
    </location>
</feature>
<dbReference type="Proteomes" id="UP000265566">
    <property type="component" value="Chromosome 5"/>
</dbReference>
<dbReference type="PaxDb" id="3880-AES93569"/>
<evidence type="ECO:0000256" key="1">
    <source>
        <dbReference type="SAM" id="Coils"/>
    </source>
</evidence>
<dbReference type="EnsemblPlants" id="AES93569">
    <property type="protein sequence ID" value="AES93569"/>
    <property type="gene ID" value="MTR_5g005010"/>
</dbReference>
<reference evidence="3 6" key="2">
    <citation type="journal article" date="2014" name="BMC Genomics">
        <title>An improved genome release (version Mt4.0) for the model legume Medicago truncatula.</title>
        <authorList>
            <person name="Tang H."/>
            <person name="Krishnakumar V."/>
            <person name="Bidwell S."/>
            <person name="Rosen B."/>
            <person name="Chan A."/>
            <person name="Zhou S."/>
            <person name="Gentzbittel L."/>
            <person name="Childs K.L."/>
            <person name="Yandell M."/>
            <person name="Gundlach H."/>
            <person name="Mayer K.F."/>
            <person name="Schwartz D.C."/>
            <person name="Town C.D."/>
        </authorList>
    </citation>
    <scope>GENOME REANNOTATION</scope>
    <source>
        <strain evidence="5 6">cv. Jemalong A17</strain>
    </source>
</reference>
<dbReference type="PANTHER" id="PTHR35712">
    <property type="entry name" value="MYOSIN HEAVY CHAIN-LIKE PROTEIN"/>
    <property type="match status" value="1"/>
</dbReference>
<reference evidence="3 6" key="1">
    <citation type="journal article" date="2011" name="Nature">
        <title>The Medicago genome provides insight into the evolution of rhizobial symbioses.</title>
        <authorList>
            <person name="Young N.D."/>
            <person name="Debelle F."/>
            <person name="Oldroyd G.E."/>
            <person name="Geurts R."/>
            <person name="Cannon S.B."/>
            <person name="Udvardi M.K."/>
            <person name="Benedito V.A."/>
            <person name="Mayer K.F."/>
            <person name="Gouzy J."/>
            <person name="Schoof H."/>
            <person name="Van de Peer Y."/>
            <person name="Proost S."/>
            <person name="Cook D.R."/>
            <person name="Meyers B.C."/>
            <person name="Spannagl M."/>
            <person name="Cheung F."/>
            <person name="De Mita S."/>
            <person name="Krishnakumar V."/>
            <person name="Gundlach H."/>
            <person name="Zhou S."/>
            <person name="Mudge J."/>
            <person name="Bharti A.K."/>
            <person name="Murray J.D."/>
            <person name="Naoumkina M.A."/>
            <person name="Rosen B."/>
            <person name="Silverstein K.A."/>
            <person name="Tang H."/>
            <person name="Rombauts S."/>
            <person name="Zhao P.X."/>
            <person name="Zhou P."/>
            <person name="Barbe V."/>
            <person name="Bardou P."/>
            <person name="Bechner M."/>
            <person name="Bellec A."/>
            <person name="Berger A."/>
            <person name="Berges H."/>
            <person name="Bidwell S."/>
            <person name="Bisseling T."/>
            <person name="Choisne N."/>
            <person name="Couloux A."/>
            <person name="Denny R."/>
            <person name="Deshpande S."/>
            <person name="Dai X."/>
            <person name="Doyle J.J."/>
            <person name="Dudez A.M."/>
            <person name="Farmer A.D."/>
            <person name="Fouteau S."/>
            <person name="Franken C."/>
            <person name="Gibelin C."/>
            <person name="Gish J."/>
            <person name="Goldstein S."/>
            <person name="Gonzalez A.J."/>
            <person name="Green P.J."/>
            <person name="Hallab A."/>
            <person name="Hartog M."/>
            <person name="Hua A."/>
            <person name="Humphray S.J."/>
            <person name="Jeong D.H."/>
            <person name="Jing Y."/>
            <person name="Jocker A."/>
            <person name="Kenton S.M."/>
            <person name="Kim D.J."/>
            <person name="Klee K."/>
            <person name="Lai H."/>
            <person name="Lang C."/>
            <person name="Lin S."/>
            <person name="Macmil S.L."/>
            <person name="Magdelenat G."/>
            <person name="Matthews L."/>
            <person name="McCorrison J."/>
            <person name="Monaghan E.L."/>
            <person name="Mun J.H."/>
            <person name="Najar F.Z."/>
            <person name="Nicholson C."/>
            <person name="Noirot C."/>
            <person name="O'Bleness M."/>
            <person name="Paule C.R."/>
            <person name="Poulain J."/>
            <person name="Prion F."/>
            <person name="Qin B."/>
            <person name="Qu C."/>
            <person name="Retzel E.F."/>
            <person name="Riddle C."/>
            <person name="Sallet E."/>
            <person name="Samain S."/>
            <person name="Samson N."/>
            <person name="Sanders I."/>
            <person name="Saurat O."/>
            <person name="Scarpelli C."/>
            <person name="Schiex T."/>
            <person name="Segurens B."/>
            <person name="Severin A.J."/>
            <person name="Sherrier D.J."/>
            <person name="Shi R."/>
            <person name="Sims S."/>
            <person name="Singer S.R."/>
            <person name="Sinharoy S."/>
            <person name="Sterck L."/>
            <person name="Viollet A."/>
            <person name="Wang B.B."/>
            <person name="Wang K."/>
            <person name="Wang M."/>
            <person name="Wang X."/>
            <person name="Warfsmann J."/>
            <person name="Weissenbach J."/>
            <person name="White D.D."/>
            <person name="White J.D."/>
            <person name="Wiley G.B."/>
            <person name="Wincker P."/>
            <person name="Xing Y."/>
            <person name="Yang L."/>
            <person name="Yao Z."/>
            <person name="Ying F."/>
            <person name="Zhai J."/>
            <person name="Zhou L."/>
            <person name="Zuber A."/>
            <person name="Denarie J."/>
            <person name="Dixon R.A."/>
            <person name="May G.D."/>
            <person name="Schwartz D.C."/>
            <person name="Rogers J."/>
            <person name="Quetier F."/>
            <person name="Town C.D."/>
            <person name="Roe B.A."/>
        </authorList>
    </citation>
    <scope>NUCLEOTIDE SEQUENCE [LARGE SCALE GENOMIC DNA]</scope>
    <source>
        <strain evidence="3">A17</strain>
        <strain evidence="5 6">cv. Jemalong A17</strain>
    </source>
</reference>
<dbReference type="HOGENOM" id="CLU_012827_0_0_1"/>
<keyword evidence="6" id="KW-1185">Reference proteome</keyword>
<dbReference type="eggNOG" id="ENOG502QPT9">
    <property type="taxonomic scope" value="Eukaryota"/>
</dbReference>
<reference evidence="4" key="4">
    <citation type="journal article" date="2018" name="Nat. Plants">
        <title>Whole-genome landscape of Medicago truncatula symbiotic genes.</title>
        <authorList>
            <person name="Pecrix Y."/>
            <person name="Gamas P."/>
            <person name="Carrere S."/>
        </authorList>
    </citation>
    <scope>NUCLEOTIDE SEQUENCE</scope>
    <source>
        <tissue evidence="4">Leaves</tissue>
    </source>
</reference>
<feature type="compositionally biased region" description="Basic and acidic residues" evidence="2">
    <location>
        <begin position="337"/>
        <end position="352"/>
    </location>
</feature>
<feature type="region of interest" description="Disordered" evidence="2">
    <location>
        <begin position="336"/>
        <end position="364"/>
    </location>
</feature>
<proteinExistence type="predicted"/>
<name>G7JZT3_MEDTR</name>
<dbReference type="EMBL" id="CM001221">
    <property type="protein sequence ID" value="AES93569.2"/>
    <property type="molecule type" value="Genomic_DNA"/>
</dbReference>
<dbReference type="AlphaFoldDB" id="G7JZT3"/>